<accession>A0A4Y7R6G7</accession>
<dbReference type="Proteomes" id="UP000298324">
    <property type="component" value="Unassembled WGS sequence"/>
</dbReference>
<sequence length="110" mass="12585">MNKMMSHCGLMCNDCDAYTATVNSDNMLRKQTAENWSKIYGTRIEADEINCLGCKSDVIFFNCVKCKVRGCNMVKNLNNCSECEEFPCNILEEMLDEAFAIKQMQDLLKE</sequence>
<organism evidence="1 2">
    <name type="scientific">Pelotomaculum schinkii</name>
    <dbReference type="NCBI Taxonomy" id="78350"/>
    <lineage>
        <taxon>Bacteria</taxon>
        <taxon>Bacillati</taxon>
        <taxon>Bacillota</taxon>
        <taxon>Clostridia</taxon>
        <taxon>Eubacteriales</taxon>
        <taxon>Desulfotomaculaceae</taxon>
        <taxon>Pelotomaculum</taxon>
    </lineage>
</organism>
<dbReference type="RefSeq" id="WP_190258913.1">
    <property type="nucleotide sequence ID" value="NZ_QFGA01000003.1"/>
</dbReference>
<gene>
    <name evidence="1" type="ORF">Psch_03295</name>
</gene>
<reference evidence="1 2" key="1">
    <citation type="journal article" date="2018" name="Environ. Microbiol.">
        <title>Novel energy conservation strategies and behaviour of Pelotomaculum schinkii driving syntrophic propionate catabolism.</title>
        <authorList>
            <person name="Hidalgo-Ahumada C.A.P."/>
            <person name="Nobu M.K."/>
            <person name="Narihiro T."/>
            <person name="Tamaki H."/>
            <person name="Liu W.T."/>
            <person name="Kamagata Y."/>
            <person name="Stams A.J.M."/>
            <person name="Imachi H."/>
            <person name="Sousa D.Z."/>
        </authorList>
    </citation>
    <scope>NUCLEOTIDE SEQUENCE [LARGE SCALE GENOMIC DNA]</scope>
    <source>
        <strain evidence="1 2">HH</strain>
    </source>
</reference>
<dbReference type="Pfam" id="PF12675">
    <property type="entry name" value="DUF3795"/>
    <property type="match status" value="1"/>
</dbReference>
<dbReference type="AlphaFoldDB" id="A0A4Y7R6G7"/>
<dbReference type="EMBL" id="QFGA01000003">
    <property type="protein sequence ID" value="TEB04535.1"/>
    <property type="molecule type" value="Genomic_DNA"/>
</dbReference>
<comment type="caution">
    <text evidence="1">The sequence shown here is derived from an EMBL/GenBank/DDBJ whole genome shotgun (WGS) entry which is preliminary data.</text>
</comment>
<evidence type="ECO:0008006" key="3">
    <source>
        <dbReference type="Google" id="ProtNLM"/>
    </source>
</evidence>
<protein>
    <recommendedName>
        <fullName evidence="3">DUF3795 domain-containing protein</fullName>
    </recommendedName>
</protein>
<proteinExistence type="predicted"/>
<name>A0A4Y7R6G7_9FIRM</name>
<evidence type="ECO:0000313" key="1">
    <source>
        <dbReference type="EMBL" id="TEB04535.1"/>
    </source>
</evidence>
<evidence type="ECO:0000313" key="2">
    <source>
        <dbReference type="Proteomes" id="UP000298324"/>
    </source>
</evidence>
<dbReference type="InterPro" id="IPR024227">
    <property type="entry name" value="DUF3795"/>
</dbReference>
<keyword evidence="2" id="KW-1185">Reference proteome</keyword>